<keyword evidence="1" id="KW-0472">Membrane</keyword>
<evidence type="ECO:0000313" key="4">
    <source>
        <dbReference type="Proteomes" id="UP000663845"/>
    </source>
</evidence>
<dbReference type="PANTHER" id="PTHR22803">
    <property type="entry name" value="MANNOSE, PHOSPHOLIPASE, LECTIN RECEPTOR RELATED"/>
    <property type="match status" value="1"/>
</dbReference>
<dbReference type="Gene3D" id="3.10.100.10">
    <property type="entry name" value="Mannose-Binding Protein A, subunit A"/>
    <property type="match status" value="2"/>
</dbReference>
<dbReference type="InterPro" id="IPR050111">
    <property type="entry name" value="C-type_lectin/snaclec_domain"/>
</dbReference>
<feature type="domain" description="C-type lectin" evidence="2">
    <location>
        <begin position="336"/>
        <end position="477"/>
    </location>
</feature>
<dbReference type="SMART" id="SM00034">
    <property type="entry name" value="CLECT"/>
    <property type="match status" value="2"/>
</dbReference>
<sequence>MSSLSNENANTNRGRVQSMVISKLIDDPQMKEMIVMEYERLTPLQLLRRLKFRAQKQGNCLIPNWLSLVLCNLFLVLLFGLMAAAIMLAKNPPGKENTVTAAPLQSNLGYNATCFTWDTSCNEKMNLWCIMGNCDCYNQLYYWNSSSSKCVQCPTAFYYNGSTCICPSPRYLQGPSNTTCALYRTYNQTCSSINLCNPTPGLYCSSSGICTCSYGYYWNLTTTVGNGYCVSYASNTETCSTTIKCLPTSSAGLLTYLTCTNGTCQCPTTGKWYWTGDICTQINTYSGSCVTNQQCDGTLQLICNGSICICAGGTAYGTWFWNGTMCILCPTGWINYGLYCYYNSQLPATQPVARTYCQKYGGDLLYIQDQTEFDFIQPHAAAIIGAYKLAFVGYYTINNTRPGLFEWYNDGHQFTSVKSAYNWWCTAGTPYGLQPTFSYQSTATPQVQACGAVQIYDSSLVCMNDWWCSASLPFICKICKENTVTAAPLQSNLGYNATCFTWDTSCNEQMSLWCIMGNCDCYNQLYYWNASSSKCVQCPTAFYYNGSTCICPSPRYLQGPSNTTCALYRTYNQTCSSINLCNPTPGLYCSSSGICTCSYGYYWNLTTTVGNGYCVSYASNTETCSTTIKCLPTSSTGLLTYLTCTNGTCQCPTTGKWYWTGDTCTQINSYSGSCITNQQCDGTLQLMCNGSICICAGGTAYGTWFWNGTMCILCPTGWINYGLYCYYNSQLPATQPVARTYCQKYGGDLLYIEDQTEFDFIQPHAAAIIGAYKLAFVGYYTINNTRPGLFEWYNDGHQFTSVKSAYNWWCTAGTPYGLQPTFSYQSTATPQVQACGAVQIYDSSLVCMNDWWCSASLPFICKISQ</sequence>
<organism evidence="3 4">
    <name type="scientific">Adineta steineri</name>
    <dbReference type="NCBI Taxonomy" id="433720"/>
    <lineage>
        <taxon>Eukaryota</taxon>
        <taxon>Metazoa</taxon>
        <taxon>Spiralia</taxon>
        <taxon>Gnathifera</taxon>
        <taxon>Rotifera</taxon>
        <taxon>Eurotatoria</taxon>
        <taxon>Bdelloidea</taxon>
        <taxon>Adinetida</taxon>
        <taxon>Adinetidae</taxon>
        <taxon>Adineta</taxon>
    </lineage>
</organism>
<dbReference type="PROSITE" id="PS50041">
    <property type="entry name" value="C_TYPE_LECTIN_2"/>
    <property type="match status" value="2"/>
</dbReference>
<feature type="domain" description="C-type lectin" evidence="2">
    <location>
        <begin position="721"/>
        <end position="862"/>
    </location>
</feature>
<dbReference type="InterPro" id="IPR001304">
    <property type="entry name" value="C-type_lectin-like"/>
</dbReference>
<comment type="caution">
    <text evidence="3">The sequence shown here is derived from an EMBL/GenBank/DDBJ whole genome shotgun (WGS) entry which is preliminary data.</text>
</comment>
<dbReference type="SUPFAM" id="SSF56436">
    <property type="entry name" value="C-type lectin-like"/>
    <property type="match status" value="2"/>
</dbReference>
<evidence type="ECO:0000313" key="3">
    <source>
        <dbReference type="EMBL" id="CAF0727898.1"/>
    </source>
</evidence>
<keyword evidence="1" id="KW-1133">Transmembrane helix</keyword>
<dbReference type="InterPro" id="IPR016186">
    <property type="entry name" value="C-type_lectin-like/link_sf"/>
</dbReference>
<dbReference type="Pfam" id="PF00059">
    <property type="entry name" value="Lectin_C"/>
    <property type="match status" value="2"/>
</dbReference>
<evidence type="ECO:0000259" key="2">
    <source>
        <dbReference type="PROSITE" id="PS50041"/>
    </source>
</evidence>
<dbReference type="EMBL" id="CAJNOG010000004">
    <property type="protein sequence ID" value="CAF0727898.1"/>
    <property type="molecule type" value="Genomic_DNA"/>
</dbReference>
<dbReference type="Proteomes" id="UP000663845">
    <property type="component" value="Unassembled WGS sequence"/>
</dbReference>
<accession>A0A813MXM8</accession>
<proteinExistence type="predicted"/>
<name>A0A813MXM8_9BILA</name>
<dbReference type="InterPro" id="IPR016187">
    <property type="entry name" value="CTDL_fold"/>
</dbReference>
<keyword evidence="1" id="KW-0812">Transmembrane</keyword>
<gene>
    <name evidence="3" type="ORF">JYZ213_LOCUS943</name>
</gene>
<dbReference type="AlphaFoldDB" id="A0A813MXM8"/>
<feature type="transmembrane region" description="Helical" evidence="1">
    <location>
        <begin position="65"/>
        <end position="89"/>
    </location>
</feature>
<dbReference type="CDD" id="cd00037">
    <property type="entry name" value="CLECT"/>
    <property type="match status" value="2"/>
</dbReference>
<protein>
    <recommendedName>
        <fullName evidence="2">C-type lectin domain-containing protein</fullName>
    </recommendedName>
</protein>
<evidence type="ECO:0000256" key="1">
    <source>
        <dbReference type="SAM" id="Phobius"/>
    </source>
</evidence>
<reference evidence="3" key="1">
    <citation type="submission" date="2021-02" db="EMBL/GenBank/DDBJ databases">
        <authorList>
            <person name="Nowell W R."/>
        </authorList>
    </citation>
    <scope>NUCLEOTIDE SEQUENCE</scope>
</reference>